<dbReference type="Gene3D" id="1.20.120.450">
    <property type="entry name" value="dinb family like domain"/>
    <property type="match status" value="1"/>
</dbReference>
<accession>A0A540W8Y9</accession>
<feature type="compositionally biased region" description="Pro residues" evidence="1">
    <location>
        <begin position="228"/>
        <end position="243"/>
    </location>
</feature>
<dbReference type="GO" id="GO:0016853">
    <property type="term" value="F:isomerase activity"/>
    <property type="evidence" value="ECO:0007669"/>
    <property type="project" value="UniProtKB-KW"/>
</dbReference>
<dbReference type="Proteomes" id="UP000319103">
    <property type="component" value="Unassembled WGS sequence"/>
</dbReference>
<dbReference type="InterPro" id="IPR017517">
    <property type="entry name" value="Maleyloyr_isom"/>
</dbReference>
<comment type="caution">
    <text evidence="3">The sequence shown here is derived from an EMBL/GenBank/DDBJ whole genome shotgun (WGS) entry which is preliminary data.</text>
</comment>
<dbReference type="InterPro" id="IPR036527">
    <property type="entry name" value="SCP2_sterol-bd_dom_sf"/>
</dbReference>
<reference evidence="3 4" key="1">
    <citation type="submission" date="2019-06" db="EMBL/GenBank/DDBJ databases">
        <title>Description of Kitasatospora acidophila sp. nov. isolated from pine grove soil, and reclassification of Streptomyces novaecaesareae to Kitasatospora novaeceasareae comb. nov.</title>
        <authorList>
            <person name="Kim M.J."/>
        </authorList>
    </citation>
    <scope>NUCLEOTIDE SEQUENCE [LARGE SCALE GENOMIC DNA]</scope>
    <source>
        <strain evidence="3 4">MMS16-CNU292</strain>
    </source>
</reference>
<dbReference type="OrthoDB" id="5118203at2"/>
<dbReference type="Pfam" id="PF11716">
    <property type="entry name" value="MDMPI_N"/>
    <property type="match status" value="1"/>
</dbReference>
<feature type="region of interest" description="Disordered" evidence="1">
    <location>
        <begin position="221"/>
        <end position="243"/>
    </location>
</feature>
<keyword evidence="3" id="KW-0413">Isomerase</keyword>
<dbReference type="AlphaFoldDB" id="A0A540W8Y9"/>
<sequence length="243" mass="26120">MHETIKGLAASAARLTAAVDRLTDAEVREPTALPGWTRAHAIAHIARSIDAYLWLLALARTGVEPGPRQTGAQIGQAVEEWAARPAAELAADLADRVAVLLAAAEAMPEERWEYLVSALAGWRHPAWYTLLRARREIETHHVDLAVGYRPADWPADYVAWALDETLTALHAREFPLGRVSAADLGRSWEGSGDGVTVHGDGHALLAWLAGRESADALTTGALTADGPLPEPPSWPLPPTPGWN</sequence>
<organism evidence="3 4">
    <name type="scientific">Kitasatospora acidiphila</name>
    <dbReference type="NCBI Taxonomy" id="2567942"/>
    <lineage>
        <taxon>Bacteria</taxon>
        <taxon>Bacillati</taxon>
        <taxon>Actinomycetota</taxon>
        <taxon>Actinomycetes</taxon>
        <taxon>Kitasatosporales</taxon>
        <taxon>Streptomycetaceae</taxon>
        <taxon>Kitasatospora</taxon>
    </lineage>
</organism>
<evidence type="ECO:0000256" key="1">
    <source>
        <dbReference type="SAM" id="MobiDB-lite"/>
    </source>
</evidence>
<dbReference type="EMBL" id="VIGB01000003">
    <property type="protein sequence ID" value="TQF05485.1"/>
    <property type="molecule type" value="Genomic_DNA"/>
</dbReference>
<evidence type="ECO:0000313" key="4">
    <source>
        <dbReference type="Proteomes" id="UP000319103"/>
    </source>
</evidence>
<keyword evidence="4" id="KW-1185">Reference proteome</keyword>
<dbReference type="SUPFAM" id="SSF55718">
    <property type="entry name" value="SCP-like"/>
    <property type="match status" value="1"/>
</dbReference>
<keyword evidence="3" id="KW-0670">Pyruvate</keyword>
<dbReference type="NCBIfam" id="TIGR03083">
    <property type="entry name" value="maleylpyruvate isomerase family mycothiol-dependent enzyme"/>
    <property type="match status" value="1"/>
</dbReference>
<feature type="domain" description="Mycothiol-dependent maleylpyruvate isomerase metal-binding" evidence="2">
    <location>
        <begin position="8"/>
        <end position="145"/>
    </location>
</feature>
<name>A0A540W8Y9_9ACTN</name>
<evidence type="ECO:0000259" key="2">
    <source>
        <dbReference type="Pfam" id="PF11716"/>
    </source>
</evidence>
<dbReference type="SUPFAM" id="SSF109854">
    <property type="entry name" value="DinB/YfiT-like putative metalloenzymes"/>
    <property type="match status" value="1"/>
</dbReference>
<dbReference type="GO" id="GO:0046872">
    <property type="term" value="F:metal ion binding"/>
    <property type="evidence" value="ECO:0007669"/>
    <property type="project" value="InterPro"/>
</dbReference>
<evidence type="ECO:0000313" key="3">
    <source>
        <dbReference type="EMBL" id="TQF05485.1"/>
    </source>
</evidence>
<dbReference type="InterPro" id="IPR024344">
    <property type="entry name" value="MDMPI_metal-binding"/>
</dbReference>
<protein>
    <submittedName>
        <fullName evidence="3">Maleylpyruvate isomerase family mycothiol-dependent enzyme</fullName>
    </submittedName>
</protein>
<dbReference type="RefSeq" id="WP_141635959.1">
    <property type="nucleotide sequence ID" value="NZ_VIGB01000003.1"/>
</dbReference>
<gene>
    <name evidence="3" type="ORF">E6W39_28690</name>
</gene>
<dbReference type="InterPro" id="IPR034660">
    <property type="entry name" value="DinB/YfiT-like"/>
</dbReference>
<proteinExistence type="predicted"/>